<keyword evidence="3" id="KW-1185">Reference proteome</keyword>
<keyword evidence="1" id="KW-0472">Membrane</keyword>
<feature type="transmembrane region" description="Helical" evidence="1">
    <location>
        <begin position="133"/>
        <end position="154"/>
    </location>
</feature>
<evidence type="ECO:0000313" key="3">
    <source>
        <dbReference type="Proteomes" id="UP000317484"/>
    </source>
</evidence>
<sequence>MTATALTPDRGALSGPASGALFLAGVAGALGTSDVPYPRPGSDATAIRRFFQGNRGAARVSATGQLLSAAALARFTASVVRLAAPAGRTVQTAAAVGGAVAVASLTASSALTAALTTDRAADDDRAVALHRRAFLAGGVVHGAGFGLLVGALGVAGGRTGLLSGALSRAALGSAAAGLLAPLYLVAGPAAWAIPAGRFSGLLISAVSGVRMARGRPGVRRLRDVVR</sequence>
<organism evidence="2 3">
    <name type="scientific">Geodermatophilus aquaeductus</name>
    <dbReference type="NCBI Taxonomy" id="1564161"/>
    <lineage>
        <taxon>Bacteria</taxon>
        <taxon>Bacillati</taxon>
        <taxon>Actinomycetota</taxon>
        <taxon>Actinomycetes</taxon>
        <taxon>Geodermatophilales</taxon>
        <taxon>Geodermatophilaceae</taxon>
        <taxon>Geodermatophilus</taxon>
    </lineage>
</organism>
<keyword evidence="1" id="KW-1133">Transmembrane helix</keyword>
<dbReference type="RefSeq" id="WP_142456912.1">
    <property type="nucleotide sequence ID" value="NZ_FXTJ01000001.1"/>
</dbReference>
<accession>A0A521BEF7</accession>
<protein>
    <submittedName>
        <fullName evidence="2">Uncharacterized protein</fullName>
    </submittedName>
</protein>
<evidence type="ECO:0000256" key="1">
    <source>
        <dbReference type="SAM" id="Phobius"/>
    </source>
</evidence>
<name>A0A521BEF7_9ACTN</name>
<keyword evidence="1" id="KW-0812">Transmembrane</keyword>
<dbReference type="AlphaFoldDB" id="A0A521BEF7"/>
<evidence type="ECO:0000313" key="2">
    <source>
        <dbReference type="EMBL" id="SMO45453.1"/>
    </source>
</evidence>
<dbReference type="Proteomes" id="UP000317484">
    <property type="component" value="Unassembled WGS sequence"/>
</dbReference>
<gene>
    <name evidence="2" type="ORF">SAMN06273567_101695</name>
</gene>
<dbReference type="EMBL" id="FXTJ01000001">
    <property type="protein sequence ID" value="SMO45453.1"/>
    <property type="molecule type" value="Genomic_DNA"/>
</dbReference>
<reference evidence="2 3" key="1">
    <citation type="submission" date="2017-05" db="EMBL/GenBank/DDBJ databases">
        <authorList>
            <person name="Varghese N."/>
            <person name="Submissions S."/>
        </authorList>
    </citation>
    <scope>NUCLEOTIDE SEQUENCE [LARGE SCALE GENOMIC DNA]</scope>
    <source>
        <strain evidence="2 3">DSM 46834</strain>
    </source>
</reference>
<feature type="transmembrane region" description="Helical" evidence="1">
    <location>
        <begin position="166"/>
        <end position="185"/>
    </location>
</feature>
<proteinExistence type="predicted"/>